<dbReference type="PANTHER" id="PTHR34477:SF5">
    <property type="entry name" value="BSL5627 PROTEIN"/>
    <property type="match status" value="1"/>
</dbReference>
<dbReference type="STRING" id="1044.EH31_16320"/>
<dbReference type="eggNOG" id="COG2827">
    <property type="taxonomic scope" value="Bacteria"/>
</dbReference>
<sequence length="111" mass="12744">MKRVIEPCTYLMASGFRGTIYTGVTSDLMARIAQHRDGTFDGFTKRYTAHLLVHFEMFGTMDQAITREKQIKNWRRQWKINLIEEANPRWRDLACELGFAPLSGRSAGDGS</sequence>
<comment type="similarity">
    <text evidence="1">Belongs to the UPF0213 family.</text>
</comment>
<evidence type="ECO:0000313" key="4">
    <source>
        <dbReference type="Proteomes" id="UP000027647"/>
    </source>
</evidence>
<accession>A0A074M735</accession>
<feature type="domain" description="GIY-YIG" evidence="2">
    <location>
        <begin position="5"/>
        <end position="82"/>
    </location>
</feature>
<keyword evidence="3" id="KW-0255">Endonuclease</keyword>
<evidence type="ECO:0000256" key="1">
    <source>
        <dbReference type="ARBA" id="ARBA00007435"/>
    </source>
</evidence>
<dbReference type="InterPro" id="IPR000305">
    <property type="entry name" value="GIY-YIG_endonuc"/>
</dbReference>
<protein>
    <submittedName>
        <fullName evidence="3">Endonuclease</fullName>
    </submittedName>
</protein>
<dbReference type="CDD" id="cd10448">
    <property type="entry name" value="GIY-YIG_unchar_3"/>
    <property type="match status" value="1"/>
</dbReference>
<dbReference type="Gene3D" id="3.40.1440.10">
    <property type="entry name" value="GIY-YIG endonuclease"/>
    <property type="match status" value="1"/>
</dbReference>
<proteinExistence type="inferred from homology"/>
<keyword evidence="4" id="KW-1185">Reference proteome</keyword>
<dbReference type="GO" id="GO:0004519">
    <property type="term" value="F:endonuclease activity"/>
    <property type="evidence" value="ECO:0007669"/>
    <property type="project" value="UniProtKB-KW"/>
</dbReference>
<evidence type="ECO:0000259" key="2">
    <source>
        <dbReference type="PROSITE" id="PS50164"/>
    </source>
</evidence>
<dbReference type="OrthoDB" id="287318at2"/>
<dbReference type="EMBL" id="JMIW01000009">
    <property type="protein sequence ID" value="KEO88525.1"/>
    <property type="molecule type" value="Genomic_DNA"/>
</dbReference>
<keyword evidence="3" id="KW-0378">Hydrolase</keyword>
<dbReference type="PROSITE" id="PS50164">
    <property type="entry name" value="GIY_YIG"/>
    <property type="match status" value="1"/>
</dbReference>
<dbReference type="RefSeq" id="WP_034962052.1">
    <property type="nucleotide sequence ID" value="NZ_JMIW01000009.1"/>
</dbReference>
<organism evidence="3 4">
    <name type="scientific">Erythrobacter longus</name>
    <dbReference type="NCBI Taxonomy" id="1044"/>
    <lineage>
        <taxon>Bacteria</taxon>
        <taxon>Pseudomonadati</taxon>
        <taxon>Pseudomonadota</taxon>
        <taxon>Alphaproteobacteria</taxon>
        <taxon>Sphingomonadales</taxon>
        <taxon>Erythrobacteraceae</taxon>
        <taxon>Erythrobacter/Porphyrobacter group</taxon>
        <taxon>Erythrobacter</taxon>
    </lineage>
</organism>
<dbReference type="InterPro" id="IPR035901">
    <property type="entry name" value="GIY-YIG_endonuc_sf"/>
</dbReference>
<reference evidence="3 4" key="1">
    <citation type="submission" date="2014-04" db="EMBL/GenBank/DDBJ databases">
        <title>A comprehensive comparison of genomes of Erythrobacter spp. strains.</title>
        <authorList>
            <person name="Zheng Q."/>
        </authorList>
    </citation>
    <scope>NUCLEOTIDE SEQUENCE [LARGE SCALE GENOMIC DNA]</scope>
    <source>
        <strain evidence="3 4">DSM 6997</strain>
    </source>
</reference>
<dbReference type="AlphaFoldDB" id="A0A074M735"/>
<dbReference type="Proteomes" id="UP000027647">
    <property type="component" value="Unassembled WGS sequence"/>
</dbReference>
<gene>
    <name evidence="3" type="ORF">EH31_16320</name>
</gene>
<dbReference type="PANTHER" id="PTHR34477">
    <property type="entry name" value="UPF0213 PROTEIN YHBQ"/>
    <property type="match status" value="1"/>
</dbReference>
<dbReference type="Pfam" id="PF01541">
    <property type="entry name" value="GIY-YIG"/>
    <property type="match status" value="1"/>
</dbReference>
<name>A0A074M735_ERYLO</name>
<keyword evidence="3" id="KW-0540">Nuclease</keyword>
<comment type="caution">
    <text evidence="3">The sequence shown here is derived from an EMBL/GenBank/DDBJ whole genome shotgun (WGS) entry which is preliminary data.</text>
</comment>
<dbReference type="SUPFAM" id="SSF82771">
    <property type="entry name" value="GIY-YIG endonuclease"/>
    <property type="match status" value="1"/>
</dbReference>
<dbReference type="InterPro" id="IPR050190">
    <property type="entry name" value="UPF0213_domain"/>
</dbReference>
<evidence type="ECO:0000313" key="3">
    <source>
        <dbReference type="EMBL" id="KEO88525.1"/>
    </source>
</evidence>